<keyword evidence="4" id="KW-1185">Reference proteome</keyword>
<dbReference type="OrthoDB" id="5946976at2759"/>
<organism evidence="3 4">
    <name type="scientific">Rickenella mellea</name>
    <dbReference type="NCBI Taxonomy" id="50990"/>
    <lineage>
        <taxon>Eukaryota</taxon>
        <taxon>Fungi</taxon>
        <taxon>Dikarya</taxon>
        <taxon>Basidiomycota</taxon>
        <taxon>Agaricomycotina</taxon>
        <taxon>Agaricomycetes</taxon>
        <taxon>Hymenochaetales</taxon>
        <taxon>Rickenellaceae</taxon>
        <taxon>Rickenella</taxon>
    </lineage>
</organism>
<dbReference type="PANTHER" id="PTHR46825:SF15">
    <property type="entry name" value="BETA-LACTAMASE-RELATED DOMAIN-CONTAINING PROTEIN"/>
    <property type="match status" value="1"/>
</dbReference>
<dbReference type="AlphaFoldDB" id="A0A4V3AZG8"/>
<evidence type="ECO:0000259" key="2">
    <source>
        <dbReference type="Pfam" id="PF00144"/>
    </source>
</evidence>
<dbReference type="InterPro" id="IPR012338">
    <property type="entry name" value="Beta-lactam/transpept-like"/>
</dbReference>
<dbReference type="Proteomes" id="UP000294933">
    <property type="component" value="Unassembled WGS sequence"/>
</dbReference>
<dbReference type="STRING" id="50990.A0A4V3AZG8"/>
<proteinExistence type="inferred from homology"/>
<accession>A0A4V3AZG8</accession>
<dbReference type="PANTHER" id="PTHR46825">
    <property type="entry name" value="D-ALANYL-D-ALANINE-CARBOXYPEPTIDASE/ENDOPEPTIDASE AMPH"/>
    <property type="match status" value="1"/>
</dbReference>
<dbReference type="Pfam" id="PF00144">
    <property type="entry name" value="Beta-lactamase"/>
    <property type="match status" value="1"/>
</dbReference>
<feature type="domain" description="Beta-lactamase-related" evidence="2">
    <location>
        <begin position="48"/>
        <end position="397"/>
    </location>
</feature>
<dbReference type="EMBL" id="ML170156">
    <property type="protein sequence ID" value="TDL29088.1"/>
    <property type="molecule type" value="Genomic_DNA"/>
</dbReference>
<name>A0A4V3AZG8_9AGAM</name>
<dbReference type="InterPro" id="IPR050491">
    <property type="entry name" value="AmpC-like"/>
</dbReference>
<dbReference type="VEuPathDB" id="FungiDB:BD410DRAFT_779382"/>
<protein>
    <submittedName>
        <fullName evidence="3">Beta-lactamase/transpeptidase-like protein</fullName>
    </submittedName>
</protein>
<reference evidence="3 4" key="1">
    <citation type="submission" date="2018-06" db="EMBL/GenBank/DDBJ databases">
        <title>A transcriptomic atlas of mushroom development highlights an independent origin of complex multicellularity.</title>
        <authorList>
            <consortium name="DOE Joint Genome Institute"/>
            <person name="Krizsan K."/>
            <person name="Almasi E."/>
            <person name="Merenyi Z."/>
            <person name="Sahu N."/>
            <person name="Viragh M."/>
            <person name="Koszo T."/>
            <person name="Mondo S."/>
            <person name="Kiss B."/>
            <person name="Balint B."/>
            <person name="Kues U."/>
            <person name="Barry K."/>
            <person name="Hegedus J.C."/>
            <person name="Henrissat B."/>
            <person name="Johnson J."/>
            <person name="Lipzen A."/>
            <person name="Ohm R."/>
            <person name="Nagy I."/>
            <person name="Pangilinan J."/>
            <person name="Yan J."/>
            <person name="Xiong Y."/>
            <person name="Grigoriev I.V."/>
            <person name="Hibbett D.S."/>
            <person name="Nagy L.G."/>
        </authorList>
    </citation>
    <scope>NUCLEOTIDE SEQUENCE [LARGE SCALE GENOMIC DNA]</scope>
    <source>
        <strain evidence="3 4">SZMC22713</strain>
    </source>
</reference>
<evidence type="ECO:0000313" key="3">
    <source>
        <dbReference type="EMBL" id="TDL29088.1"/>
    </source>
</evidence>
<evidence type="ECO:0000256" key="1">
    <source>
        <dbReference type="ARBA" id="ARBA00038215"/>
    </source>
</evidence>
<dbReference type="SUPFAM" id="SSF56601">
    <property type="entry name" value="beta-lactamase/transpeptidase-like"/>
    <property type="match status" value="1"/>
</dbReference>
<gene>
    <name evidence="3" type="ORF">BD410DRAFT_779382</name>
</gene>
<comment type="similarity">
    <text evidence="1">Belongs to the peptidase S12 family.</text>
</comment>
<dbReference type="InterPro" id="IPR001466">
    <property type="entry name" value="Beta-lactam-related"/>
</dbReference>
<evidence type="ECO:0000313" key="4">
    <source>
        <dbReference type="Proteomes" id="UP000294933"/>
    </source>
</evidence>
<dbReference type="Gene3D" id="3.40.710.10">
    <property type="entry name" value="DD-peptidase/beta-lactamase superfamily"/>
    <property type="match status" value="1"/>
</dbReference>
<sequence length="524" mass="57322">MLLGSLIDQFFSFLALRLGPQNVPQTLPKLSDPTSHNALNSVIDTQFSSYVEGLMHKREIVGVSLVIVKPGGDVEYGAWGNRTEDGEKMIPDTLFNIASCSKAFLASTVGILIDDYASGKNTTPLPAGLSGLDWDTKIKDILPGEWMLQDTWATEKANLLDILSHVSGLPRHDASYNPTDTRKDVVSRLQYLRPAFEFREHWFYNNQMYITAAHIISTCSGSYLKYAKEKIFDPLGMTSTTFWAGEAERTGKLTQSWAAHGQRIPYWMPDDVVELNAGPGGIITNTIDLAKWLKMLLKSGVDSVSGSTVVPRTVFDATTTARVVVAGKGSTPHTSIDGYGMGWSRLSYHGHGVVSHDGGFPGFSSFVTFLPHDDIGVTVLINTDSKGREAVDLAYNVFGKMLQLPKPSENIGALKDASSRSLQTQTSSTPMPLESYGGTYGDAGYGSFTLCPPNGTSFYCKEVLADFDPVDSAHRETRGPSPTVPQLFGAWERMWGSHIRLLHYEGNIFNTSLTTLFPKGYGKS</sequence>